<name>A0A0U0RCK5_MYCTX</name>
<evidence type="ECO:0000313" key="2">
    <source>
        <dbReference type="Proteomes" id="UP000038802"/>
    </source>
</evidence>
<sequence>MSASIAACDGVPARQGVSSAGLAMPGAASLANTASTVARASGVR</sequence>
<evidence type="ECO:0000313" key="1">
    <source>
        <dbReference type="EMBL" id="COV99180.1"/>
    </source>
</evidence>
<dbReference type="Proteomes" id="UP000038802">
    <property type="component" value="Unassembled WGS sequence"/>
</dbReference>
<gene>
    <name evidence="1" type="ORF">ERS007703_02469</name>
</gene>
<accession>A0A0U0RCK5</accession>
<organism evidence="1 2">
    <name type="scientific">Mycobacterium tuberculosis</name>
    <dbReference type="NCBI Taxonomy" id="1773"/>
    <lineage>
        <taxon>Bacteria</taxon>
        <taxon>Bacillati</taxon>
        <taxon>Actinomycetota</taxon>
        <taxon>Actinomycetes</taxon>
        <taxon>Mycobacteriales</taxon>
        <taxon>Mycobacteriaceae</taxon>
        <taxon>Mycobacterium</taxon>
        <taxon>Mycobacterium tuberculosis complex</taxon>
    </lineage>
</organism>
<reference evidence="2" key="1">
    <citation type="submission" date="2015-03" db="EMBL/GenBank/DDBJ databases">
        <authorList>
            <consortium name="Pathogen Informatics"/>
        </authorList>
    </citation>
    <scope>NUCLEOTIDE SEQUENCE [LARGE SCALE GENOMIC DNA]</scope>
    <source>
        <strain evidence="2">K00500041</strain>
    </source>
</reference>
<dbReference type="EMBL" id="CSAE01000270">
    <property type="protein sequence ID" value="COV99180.1"/>
    <property type="molecule type" value="Genomic_DNA"/>
</dbReference>
<dbReference type="AlphaFoldDB" id="A0A0U0RCK5"/>
<protein>
    <submittedName>
        <fullName evidence="1">Uncharacterized protein</fullName>
    </submittedName>
</protein>
<proteinExistence type="predicted"/>